<evidence type="ECO:0000313" key="6">
    <source>
        <dbReference type="Proteomes" id="UP000251692"/>
    </source>
</evidence>
<dbReference type="PANTHER" id="PTHR43046">
    <property type="entry name" value="GDP-MANNOSE MANNOSYL HYDROLASE"/>
    <property type="match status" value="1"/>
</dbReference>
<name>A0A364RFP2_9BACT</name>
<dbReference type="InterPro" id="IPR020476">
    <property type="entry name" value="Nudix_hydrolase"/>
</dbReference>
<gene>
    <name evidence="5" type="ORF">DP923_07540</name>
</gene>
<sequence length="161" mass="18269">MNELTPPVAPYAHQLRVRVSGICVIDKKLVLAKHGKTINNKAFWAPPGGGLEFGEKVHDCLKREFLEETGIEVEVVRFLFVNEFLENPLHAIELFFEVRATGGKIITGTDPEAAEDEQLIENVQLLTLPQLREIPTSDKHRILQHLFSFDDLFGMSHYFSN</sequence>
<protein>
    <submittedName>
        <fullName evidence="5">NUDIX hydrolase</fullName>
    </submittedName>
</protein>
<evidence type="ECO:0000313" key="5">
    <source>
        <dbReference type="EMBL" id="RAU83075.1"/>
    </source>
</evidence>
<dbReference type="PROSITE" id="PS51462">
    <property type="entry name" value="NUDIX"/>
    <property type="match status" value="1"/>
</dbReference>
<dbReference type="InterPro" id="IPR000086">
    <property type="entry name" value="NUDIX_hydrolase_dom"/>
</dbReference>
<evidence type="ECO:0000256" key="3">
    <source>
        <dbReference type="RuleBase" id="RU003476"/>
    </source>
</evidence>
<evidence type="ECO:0000259" key="4">
    <source>
        <dbReference type="PROSITE" id="PS51462"/>
    </source>
</evidence>
<dbReference type="InterPro" id="IPR020084">
    <property type="entry name" value="NUDIX_hydrolase_CS"/>
</dbReference>
<dbReference type="PANTHER" id="PTHR43046:SF14">
    <property type="entry name" value="MUTT_NUDIX FAMILY PROTEIN"/>
    <property type="match status" value="1"/>
</dbReference>
<keyword evidence="2 3" id="KW-0378">Hydrolase</keyword>
<dbReference type="OrthoDB" id="9810648at2"/>
<dbReference type="PRINTS" id="PR00502">
    <property type="entry name" value="NUDIXFAMILY"/>
</dbReference>
<keyword evidence="6" id="KW-1185">Reference proteome</keyword>
<proteinExistence type="inferred from homology"/>
<comment type="cofactor">
    <cofactor evidence="1">
        <name>Mg(2+)</name>
        <dbReference type="ChEBI" id="CHEBI:18420"/>
    </cofactor>
</comment>
<reference evidence="5 6" key="2">
    <citation type="submission" date="2018-07" db="EMBL/GenBank/DDBJ databases">
        <title>Pontibacter sp. 2b14 genomic sequence and assembly.</title>
        <authorList>
            <person name="Du Z.-J."/>
        </authorList>
    </citation>
    <scope>NUCLEOTIDE SEQUENCE [LARGE SCALE GENOMIC DNA]</scope>
    <source>
        <strain evidence="5 6">2b14</strain>
    </source>
</reference>
<dbReference type="RefSeq" id="WP_112305225.1">
    <property type="nucleotide sequence ID" value="NZ_QMDV01000002.1"/>
</dbReference>
<comment type="caution">
    <text evidence="5">The sequence shown here is derived from an EMBL/GenBank/DDBJ whole genome shotgun (WGS) entry which is preliminary data.</text>
</comment>
<accession>A0A364RFP2</accession>
<dbReference type="Gene3D" id="3.90.79.10">
    <property type="entry name" value="Nucleoside Triphosphate Pyrophosphohydrolase"/>
    <property type="match status" value="1"/>
</dbReference>
<evidence type="ECO:0000256" key="2">
    <source>
        <dbReference type="ARBA" id="ARBA00022801"/>
    </source>
</evidence>
<feature type="domain" description="Nudix hydrolase" evidence="4">
    <location>
        <begin position="15"/>
        <end position="148"/>
    </location>
</feature>
<evidence type="ECO:0000256" key="1">
    <source>
        <dbReference type="ARBA" id="ARBA00001946"/>
    </source>
</evidence>
<comment type="similarity">
    <text evidence="3">Belongs to the Nudix hydrolase family.</text>
</comment>
<dbReference type="SUPFAM" id="SSF55811">
    <property type="entry name" value="Nudix"/>
    <property type="match status" value="1"/>
</dbReference>
<dbReference type="AlphaFoldDB" id="A0A364RFP2"/>
<dbReference type="Pfam" id="PF00293">
    <property type="entry name" value="NUDIX"/>
    <property type="match status" value="1"/>
</dbReference>
<dbReference type="InterPro" id="IPR015797">
    <property type="entry name" value="NUDIX_hydrolase-like_dom_sf"/>
</dbReference>
<organism evidence="5 6">
    <name type="scientific">Pontibacter arcticus</name>
    <dbReference type="NCBI Taxonomy" id="2080288"/>
    <lineage>
        <taxon>Bacteria</taxon>
        <taxon>Pseudomonadati</taxon>
        <taxon>Bacteroidota</taxon>
        <taxon>Cytophagia</taxon>
        <taxon>Cytophagales</taxon>
        <taxon>Hymenobacteraceae</taxon>
        <taxon>Pontibacter</taxon>
    </lineage>
</organism>
<dbReference type="PROSITE" id="PS00893">
    <property type="entry name" value="NUDIX_BOX"/>
    <property type="match status" value="1"/>
</dbReference>
<dbReference type="Proteomes" id="UP000251692">
    <property type="component" value="Unassembled WGS sequence"/>
</dbReference>
<dbReference type="EMBL" id="QMDV01000002">
    <property type="protein sequence ID" value="RAU83075.1"/>
    <property type="molecule type" value="Genomic_DNA"/>
</dbReference>
<reference evidence="5 6" key="1">
    <citation type="submission" date="2018-06" db="EMBL/GenBank/DDBJ databases">
        <authorList>
            <person name="Liu Z.-W."/>
        </authorList>
    </citation>
    <scope>NUCLEOTIDE SEQUENCE [LARGE SCALE GENOMIC DNA]</scope>
    <source>
        <strain evidence="5 6">2b14</strain>
    </source>
</reference>
<dbReference type="GO" id="GO:0016787">
    <property type="term" value="F:hydrolase activity"/>
    <property type="evidence" value="ECO:0007669"/>
    <property type="project" value="UniProtKB-KW"/>
</dbReference>